<feature type="domain" description="Aminoacyl-tRNA synthetase class Ia" evidence="15">
    <location>
        <begin position="137"/>
        <end position="758"/>
    </location>
</feature>
<protein>
    <recommendedName>
        <fullName evidence="3">valine--tRNA ligase</fullName>
        <ecNumber evidence="3">6.1.1.9</ecNumber>
    </recommendedName>
    <alternativeName>
        <fullName evidence="11">Valyl-tRNA synthetase</fullName>
    </alternativeName>
</protein>
<keyword evidence="18" id="KW-1185">Reference proteome</keyword>
<evidence type="ECO:0000256" key="4">
    <source>
        <dbReference type="ARBA" id="ARBA00022490"/>
    </source>
</evidence>
<evidence type="ECO:0000256" key="1">
    <source>
        <dbReference type="ARBA" id="ARBA00004496"/>
    </source>
</evidence>
<dbReference type="InterPro" id="IPR009008">
    <property type="entry name" value="Val/Leu/Ile-tRNA-synth_edit"/>
</dbReference>
<dbReference type="InParanoid" id="W3WKG0"/>
<evidence type="ECO:0000313" key="17">
    <source>
        <dbReference type="EMBL" id="ETS74358.1"/>
    </source>
</evidence>
<evidence type="ECO:0000256" key="11">
    <source>
        <dbReference type="ARBA" id="ARBA00029936"/>
    </source>
</evidence>
<dbReference type="InterPro" id="IPR013155">
    <property type="entry name" value="M/V/L/I-tRNA-synth_anticd-bd"/>
</dbReference>
<dbReference type="SUPFAM" id="SSF50677">
    <property type="entry name" value="ValRS/IleRS/LeuRS editing domain"/>
    <property type="match status" value="1"/>
</dbReference>
<dbReference type="CDD" id="cd00817">
    <property type="entry name" value="ValRS_core"/>
    <property type="match status" value="1"/>
</dbReference>
<evidence type="ECO:0000256" key="13">
    <source>
        <dbReference type="RuleBase" id="RU363035"/>
    </source>
</evidence>
<dbReference type="eggNOG" id="KOG0432">
    <property type="taxonomic scope" value="Eukaryota"/>
</dbReference>
<keyword evidence="9" id="KW-0175">Coiled coil</keyword>
<dbReference type="AlphaFoldDB" id="W3WKG0"/>
<dbReference type="GeneID" id="19279237"/>
<dbReference type="EC" id="6.1.1.9" evidence="3"/>
<feature type="compositionally biased region" description="Polar residues" evidence="14">
    <location>
        <begin position="12"/>
        <end position="29"/>
    </location>
</feature>
<dbReference type="PANTHER" id="PTHR11946">
    <property type="entry name" value="VALYL-TRNA SYNTHETASES"/>
    <property type="match status" value="1"/>
</dbReference>
<dbReference type="FunFam" id="1.10.730.10:FF:000009">
    <property type="entry name" value="Valine--tRNA ligase, mitochondrial"/>
    <property type="match status" value="1"/>
</dbReference>
<dbReference type="SUPFAM" id="SSF47323">
    <property type="entry name" value="Anticodon-binding domain of a subclass of class I aminoacyl-tRNA synthetases"/>
    <property type="match status" value="1"/>
</dbReference>
<comment type="catalytic activity">
    <reaction evidence="12">
        <text>tRNA(Val) + L-valine + ATP = L-valyl-tRNA(Val) + AMP + diphosphate</text>
        <dbReference type="Rhea" id="RHEA:10704"/>
        <dbReference type="Rhea" id="RHEA-COMP:9672"/>
        <dbReference type="Rhea" id="RHEA-COMP:9708"/>
        <dbReference type="ChEBI" id="CHEBI:30616"/>
        <dbReference type="ChEBI" id="CHEBI:33019"/>
        <dbReference type="ChEBI" id="CHEBI:57762"/>
        <dbReference type="ChEBI" id="CHEBI:78442"/>
        <dbReference type="ChEBI" id="CHEBI:78537"/>
        <dbReference type="ChEBI" id="CHEBI:456215"/>
        <dbReference type="EC" id="6.1.1.9"/>
    </reaction>
</comment>
<dbReference type="GO" id="GO:0002161">
    <property type="term" value="F:aminoacyl-tRNA deacylase activity"/>
    <property type="evidence" value="ECO:0007669"/>
    <property type="project" value="InterPro"/>
</dbReference>
<dbReference type="GO" id="GO:0004832">
    <property type="term" value="F:valine-tRNA ligase activity"/>
    <property type="evidence" value="ECO:0007669"/>
    <property type="project" value="UniProtKB-EC"/>
</dbReference>
<dbReference type="PRINTS" id="PR00986">
    <property type="entry name" value="TRNASYNTHVAL"/>
</dbReference>
<keyword evidence="10 13" id="KW-0030">Aminoacyl-tRNA synthetase</keyword>
<comment type="subcellular location">
    <subcellularLocation>
        <location evidence="1">Cytoplasm</location>
    </subcellularLocation>
</comment>
<dbReference type="Gene3D" id="1.10.287.380">
    <property type="entry name" value="Valyl-tRNA synthetase, C-terminal domain"/>
    <property type="match status" value="1"/>
</dbReference>
<evidence type="ECO:0000259" key="15">
    <source>
        <dbReference type="Pfam" id="PF00133"/>
    </source>
</evidence>
<dbReference type="FunFam" id="3.40.50.620:FF:000078">
    <property type="entry name" value="Valine--tRNA ligase, mitochondrial"/>
    <property type="match status" value="1"/>
</dbReference>
<dbReference type="Gene3D" id="3.90.740.10">
    <property type="entry name" value="Valyl/Leucyl/Isoleucyl-tRNA synthetase, editing domain"/>
    <property type="match status" value="1"/>
</dbReference>
<dbReference type="EMBL" id="KI912120">
    <property type="protein sequence ID" value="ETS74358.1"/>
    <property type="molecule type" value="Genomic_DNA"/>
</dbReference>
<dbReference type="NCBIfam" id="TIGR00422">
    <property type="entry name" value="valS"/>
    <property type="match status" value="1"/>
</dbReference>
<dbReference type="HAMAP" id="MF_02004">
    <property type="entry name" value="Val_tRNA_synth_type1"/>
    <property type="match status" value="1"/>
</dbReference>
<organism evidence="17 18">
    <name type="scientific">Pestalotiopsis fici (strain W106-1 / CGMCC3.15140)</name>
    <dbReference type="NCBI Taxonomy" id="1229662"/>
    <lineage>
        <taxon>Eukaryota</taxon>
        <taxon>Fungi</taxon>
        <taxon>Dikarya</taxon>
        <taxon>Ascomycota</taxon>
        <taxon>Pezizomycotina</taxon>
        <taxon>Sordariomycetes</taxon>
        <taxon>Xylariomycetidae</taxon>
        <taxon>Amphisphaeriales</taxon>
        <taxon>Sporocadaceae</taxon>
        <taxon>Pestalotiopsis</taxon>
    </lineage>
</organism>
<evidence type="ECO:0000256" key="8">
    <source>
        <dbReference type="ARBA" id="ARBA00022917"/>
    </source>
</evidence>
<dbReference type="InterPro" id="IPR009080">
    <property type="entry name" value="tRNAsynth_Ia_anticodon-bd"/>
</dbReference>
<reference evidence="18" key="1">
    <citation type="journal article" date="2015" name="BMC Genomics">
        <title>Genomic and transcriptomic analysis of the endophytic fungus Pestalotiopsis fici reveals its lifestyle and high potential for synthesis of natural products.</title>
        <authorList>
            <person name="Wang X."/>
            <person name="Zhang X."/>
            <person name="Liu L."/>
            <person name="Xiang M."/>
            <person name="Wang W."/>
            <person name="Sun X."/>
            <person name="Che Y."/>
            <person name="Guo L."/>
            <person name="Liu G."/>
            <person name="Guo L."/>
            <person name="Wang C."/>
            <person name="Yin W.B."/>
            <person name="Stadler M."/>
            <person name="Zhang X."/>
            <person name="Liu X."/>
        </authorList>
    </citation>
    <scope>NUCLEOTIDE SEQUENCE [LARGE SCALE GENOMIC DNA]</scope>
    <source>
        <strain evidence="18">W106-1 / CGMCC3.15140</strain>
    </source>
</reference>
<evidence type="ECO:0000256" key="2">
    <source>
        <dbReference type="ARBA" id="ARBA00005594"/>
    </source>
</evidence>
<feature type="region of interest" description="Disordered" evidence="14">
    <location>
        <begin position="1"/>
        <end position="95"/>
    </location>
</feature>
<dbReference type="RefSeq" id="XP_007840996.1">
    <property type="nucleotide sequence ID" value="XM_007842805.1"/>
</dbReference>
<keyword evidence="5 13" id="KW-0436">Ligase</keyword>
<evidence type="ECO:0000259" key="16">
    <source>
        <dbReference type="Pfam" id="PF08264"/>
    </source>
</evidence>
<dbReference type="CDD" id="cd07962">
    <property type="entry name" value="Anticodon_Ia_Val"/>
    <property type="match status" value="1"/>
</dbReference>
<evidence type="ECO:0000256" key="3">
    <source>
        <dbReference type="ARBA" id="ARBA00013169"/>
    </source>
</evidence>
<dbReference type="OMA" id="LDTWMDS"/>
<dbReference type="Gene3D" id="1.10.730.10">
    <property type="entry name" value="Isoleucyl-tRNA Synthetase, Domain 1"/>
    <property type="match status" value="1"/>
</dbReference>
<dbReference type="InterPro" id="IPR033705">
    <property type="entry name" value="Anticodon_Ia_Val"/>
</dbReference>
<keyword evidence="7 13" id="KW-0067">ATP-binding</keyword>
<dbReference type="PANTHER" id="PTHR11946:SF109">
    <property type="entry name" value="VALINE--TRNA LIGASE"/>
    <property type="match status" value="1"/>
</dbReference>
<evidence type="ECO:0000256" key="10">
    <source>
        <dbReference type="ARBA" id="ARBA00023146"/>
    </source>
</evidence>
<dbReference type="InterPro" id="IPR002300">
    <property type="entry name" value="aa-tRNA-synth_Ia"/>
</dbReference>
<proteinExistence type="inferred from homology"/>
<dbReference type="FunFam" id="3.40.50.620:FF:000020">
    <property type="entry name" value="Valine--tRNA ligase, mitochondrial"/>
    <property type="match status" value="1"/>
</dbReference>
<dbReference type="FunCoup" id="W3WKG0">
    <property type="interactions" value="1196"/>
</dbReference>
<dbReference type="GO" id="GO:0005524">
    <property type="term" value="F:ATP binding"/>
    <property type="evidence" value="ECO:0007669"/>
    <property type="project" value="UniProtKB-KW"/>
</dbReference>
<dbReference type="Pfam" id="PF00133">
    <property type="entry name" value="tRNA-synt_1"/>
    <property type="match status" value="1"/>
</dbReference>
<feature type="compositionally biased region" description="Basic and acidic residues" evidence="14">
    <location>
        <begin position="51"/>
        <end position="77"/>
    </location>
</feature>
<evidence type="ECO:0000256" key="5">
    <source>
        <dbReference type="ARBA" id="ARBA00022598"/>
    </source>
</evidence>
<evidence type="ECO:0000256" key="9">
    <source>
        <dbReference type="ARBA" id="ARBA00023054"/>
    </source>
</evidence>
<dbReference type="Proteomes" id="UP000030651">
    <property type="component" value="Unassembled WGS sequence"/>
</dbReference>
<name>W3WKG0_PESFW</name>
<dbReference type="HOGENOM" id="CLU_001493_0_1_1"/>
<evidence type="ECO:0000256" key="12">
    <source>
        <dbReference type="ARBA" id="ARBA00047552"/>
    </source>
</evidence>
<dbReference type="InterPro" id="IPR002303">
    <property type="entry name" value="Valyl-tRNA_ligase"/>
</dbReference>
<dbReference type="OrthoDB" id="629407at2759"/>
<dbReference type="FunFam" id="3.90.740.10:FF:000010">
    <property type="entry name" value="Valine--tRNA ligase"/>
    <property type="match status" value="1"/>
</dbReference>
<evidence type="ECO:0000256" key="6">
    <source>
        <dbReference type="ARBA" id="ARBA00022741"/>
    </source>
</evidence>
<feature type="domain" description="Methionyl/Valyl/Leucyl/Isoleucyl-tRNA synthetase anticodon-binding" evidence="16">
    <location>
        <begin position="807"/>
        <end position="953"/>
    </location>
</feature>
<dbReference type="STRING" id="1229662.W3WKG0"/>
<keyword evidence="8 13" id="KW-0648">Protein biosynthesis</keyword>
<dbReference type="InterPro" id="IPR001412">
    <property type="entry name" value="aa-tRNA-synth_I_CS"/>
</dbReference>
<dbReference type="GO" id="GO:0006438">
    <property type="term" value="P:valyl-tRNA aminoacylation"/>
    <property type="evidence" value="ECO:0007669"/>
    <property type="project" value="InterPro"/>
</dbReference>
<sequence length="1088" mass="123154">MASNRAPGNPTGAATPQQDGTPIPVSSDTKPAIEPSAASQDATQPPAQPKVKTEKELERERKKAEKQALFEKKKAAKAEAAAATAKKSKEKEKVKKPEVEVLPPYVEETPEGEKKRLRPFDDPYYSSYHPAAVESAWYSWWEKEGYFKPQFTPEGNVKPEGKFVIVVPPPNVTGALHMGHALGNSLQDLMIRYNRQKGKTTLWLPGCDHAGIATQSVVEKALYKKNKQTRHELGRTKFIELVQDWKEDYHQKINNAFRKMGSSLDWSREAFTMDEHFSSAVADVFIKFHEEGIIYRANRLVNWDSTLTTALSNVEVDSKELSGRTLLDVPGYERKVEFGIIVHFKYPIENSEETIEVATTRPETMLGDSGIAVHPEDPRYTHLVGKFAVHPFIEGRRLPIVADRYVDREFGTGAVKLTPAHDLNDFKLGTTHNLEFINILTDDGLINENGGPYQGQKRFDVRYSIQEDLKKLGLYVDKKDNPMSVPLSERTKDVVEPLMKPQWWVKMADLTEPAIKAVETGQIKIRPDSAERNYLQWMANINDWCISRQLWWGHQCPVYRVRFEDEEDGPDTDDRWFAARTEEEASAKAKKAFPDRKFELIRDEDVLDTWFSSGLWPFATLGWPNNTPDMSRLFPTSVLETGWDIIPFWVARMIFLGIKLTGQVPFSEVFCHSLIRDSDGRKMSKSLGNVIDPLDVTRGIELQALHDKLLVGNLAPAEVKKATAYQKTAFPQGIPECGADALRFALIAYTTGGGDINFEINVIYLYRRFCNKIWNACKYVLGKLEAVDGFVPAKKAGLTGHESLSELWILRKMNNAAKEVSEALEQRDFMKSANLVYAYWYFQLCDVFIENSKTLIQEGSEAQVHSAIQTLYTALENALVLSHPFLPFITEELWQRLPRRQGDETKSIMLAKYPEWDPQFENPEAEAAYDIVLGCSKGVRSLIAEYAVKDEAKIFIQAYDAASHKTVLEQKSSIRSLSGKGPMDIEILSPEHTRPTGCVAFPVSSAVSVFIYVKDRVNFDEEIVKATKKLEKTRAAAQKQHKLIQDPVYLEKSPVATQNTDKKKLVDLESEVNGLETTIEQFKLLKLE</sequence>
<dbReference type="SUPFAM" id="SSF52374">
    <property type="entry name" value="Nucleotidylyl transferase"/>
    <property type="match status" value="1"/>
</dbReference>
<gene>
    <name evidence="17" type="ORF">PFICI_14224</name>
</gene>
<dbReference type="InterPro" id="IPR014729">
    <property type="entry name" value="Rossmann-like_a/b/a_fold"/>
</dbReference>
<comment type="similarity">
    <text evidence="2 13">Belongs to the class-I aminoacyl-tRNA synthetase family.</text>
</comment>
<dbReference type="Pfam" id="PF08264">
    <property type="entry name" value="Anticodon_1"/>
    <property type="match status" value="1"/>
</dbReference>
<dbReference type="PROSITE" id="PS00178">
    <property type="entry name" value="AA_TRNA_LIGASE_I"/>
    <property type="match status" value="1"/>
</dbReference>
<evidence type="ECO:0000256" key="14">
    <source>
        <dbReference type="SAM" id="MobiDB-lite"/>
    </source>
</evidence>
<dbReference type="Gene3D" id="3.40.50.620">
    <property type="entry name" value="HUPs"/>
    <property type="match status" value="2"/>
</dbReference>
<keyword evidence="4" id="KW-0963">Cytoplasm</keyword>
<evidence type="ECO:0000313" key="18">
    <source>
        <dbReference type="Proteomes" id="UP000030651"/>
    </source>
</evidence>
<evidence type="ECO:0000256" key="7">
    <source>
        <dbReference type="ARBA" id="ARBA00022840"/>
    </source>
</evidence>
<dbReference type="InterPro" id="IPR037118">
    <property type="entry name" value="Val-tRNA_synth_C_sf"/>
</dbReference>
<dbReference type="GO" id="GO:0005829">
    <property type="term" value="C:cytosol"/>
    <property type="evidence" value="ECO:0007669"/>
    <property type="project" value="TreeGrafter"/>
</dbReference>
<dbReference type="KEGG" id="pfy:PFICI_14224"/>
<dbReference type="FunFam" id="3.90.740.10:FF:000008">
    <property type="entry name" value="Valine--tRNA ligase, mitochondrial"/>
    <property type="match status" value="1"/>
</dbReference>
<keyword evidence="6 13" id="KW-0547">Nucleotide-binding</keyword>
<dbReference type="NCBIfam" id="NF004349">
    <property type="entry name" value="PRK05729.1"/>
    <property type="match status" value="1"/>
</dbReference>
<accession>W3WKG0</accession>